<comment type="similarity">
    <text evidence="1">Belongs to the beta-lactamase family.</text>
</comment>
<dbReference type="InterPro" id="IPR001466">
    <property type="entry name" value="Beta-lactam-related"/>
</dbReference>
<evidence type="ECO:0000313" key="3">
    <source>
        <dbReference type="EMBL" id="ETW87695.1"/>
    </source>
</evidence>
<feature type="domain" description="Beta-lactamase-related" evidence="2">
    <location>
        <begin position="7"/>
        <end position="104"/>
    </location>
</feature>
<name>W4KQL6_HETIT</name>
<evidence type="ECO:0000256" key="1">
    <source>
        <dbReference type="ARBA" id="ARBA00038473"/>
    </source>
</evidence>
<dbReference type="eggNOG" id="ENOG502S0EY">
    <property type="taxonomic scope" value="Eukaryota"/>
</dbReference>
<dbReference type="KEGG" id="hir:HETIRDRAFT_167272"/>
<dbReference type="Proteomes" id="UP000030671">
    <property type="component" value="Unassembled WGS sequence"/>
</dbReference>
<dbReference type="STRING" id="747525.W4KQL6"/>
<proteinExistence type="inferred from homology"/>
<dbReference type="InParanoid" id="W4KQL6"/>
<dbReference type="InterPro" id="IPR012338">
    <property type="entry name" value="Beta-lactam/transpept-like"/>
</dbReference>
<dbReference type="HOGENOM" id="CLU_2085126_0_0_1"/>
<dbReference type="RefSeq" id="XP_009541564.1">
    <property type="nucleotide sequence ID" value="XM_009543269.1"/>
</dbReference>
<organism evidence="3 4">
    <name type="scientific">Heterobasidion irregulare (strain TC 32-1)</name>
    <dbReference type="NCBI Taxonomy" id="747525"/>
    <lineage>
        <taxon>Eukaryota</taxon>
        <taxon>Fungi</taxon>
        <taxon>Dikarya</taxon>
        <taxon>Basidiomycota</taxon>
        <taxon>Agaricomycotina</taxon>
        <taxon>Agaricomycetes</taxon>
        <taxon>Russulales</taxon>
        <taxon>Bondarzewiaceae</taxon>
        <taxon>Heterobasidion</taxon>
        <taxon>Heterobasidion annosum species complex</taxon>
    </lineage>
</organism>
<dbReference type="InterPro" id="IPR051478">
    <property type="entry name" value="Beta-lactamase-like_AB/R"/>
</dbReference>
<dbReference type="Gene3D" id="3.40.710.10">
    <property type="entry name" value="DD-peptidase/beta-lactamase superfamily"/>
    <property type="match status" value="1"/>
</dbReference>
<sequence length="117" mass="13527">MDEWATKKANLKDVLSHVSGLPRHDYSYAPLDSAEDIVQRLHYLRPAFELRERYSYNNQMYMVRAYRISTYTGSFSKFVEDRIFKPLNMTSTTYSTAAANSTGRLTQTWTDSGRGIP</sequence>
<dbReference type="SUPFAM" id="SSF56601">
    <property type="entry name" value="beta-lactamase/transpeptidase-like"/>
    <property type="match status" value="1"/>
</dbReference>
<keyword evidence="4" id="KW-1185">Reference proteome</keyword>
<accession>W4KQL6</accession>
<dbReference type="GeneID" id="20668111"/>
<dbReference type="OrthoDB" id="5946976at2759"/>
<evidence type="ECO:0000313" key="4">
    <source>
        <dbReference type="Proteomes" id="UP000030671"/>
    </source>
</evidence>
<dbReference type="Pfam" id="PF00144">
    <property type="entry name" value="Beta-lactamase"/>
    <property type="match status" value="1"/>
</dbReference>
<gene>
    <name evidence="3" type="ORF">HETIRDRAFT_167272</name>
</gene>
<dbReference type="AlphaFoldDB" id="W4KQL6"/>
<protein>
    <recommendedName>
        <fullName evidence="2">Beta-lactamase-related domain-containing protein</fullName>
    </recommendedName>
</protein>
<dbReference type="EMBL" id="KI925454">
    <property type="protein sequence ID" value="ETW87695.1"/>
    <property type="molecule type" value="Genomic_DNA"/>
</dbReference>
<evidence type="ECO:0000259" key="2">
    <source>
        <dbReference type="Pfam" id="PF00144"/>
    </source>
</evidence>
<dbReference type="PANTHER" id="PTHR22935">
    <property type="entry name" value="PENICILLIN-BINDING PROTEIN"/>
    <property type="match status" value="1"/>
</dbReference>
<dbReference type="PANTHER" id="PTHR22935:SF95">
    <property type="entry name" value="BETA-LACTAMASE-LIKE 1-RELATED"/>
    <property type="match status" value="1"/>
</dbReference>
<reference evidence="3 4" key="1">
    <citation type="journal article" date="2012" name="New Phytol.">
        <title>Insight into trade-off between wood decay and parasitism from the genome of a fungal forest pathogen.</title>
        <authorList>
            <person name="Olson A."/>
            <person name="Aerts A."/>
            <person name="Asiegbu F."/>
            <person name="Belbahri L."/>
            <person name="Bouzid O."/>
            <person name="Broberg A."/>
            <person name="Canback B."/>
            <person name="Coutinho P.M."/>
            <person name="Cullen D."/>
            <person name="Dalman K."/>
            <person name="Deflorio G."/>
            <person name="van Diepen L.T."/>
            <person name="Dunand C."/>
            <person name="Duplessis S."/>
            <person name="Durling M."/>
            <person name="Gonthier P."/>
            <person name="Grimwood J."/>
            <person name="Fossdal C.G."/>
            <person name="Hansson D."/>
            <person name="Henrissat B."/>
            <person name="Hietala A."/>
            <person name="Himmelstrand K."/>
            <person name="Hoffmeister D."/>
            <person name="Hogberg N."/>
            <person name="James T.Y."/>
            <person name="Karlsson M."/>
            <person name="Kohler A."/>
            <person name="Kues U."/>
            <person name="Lee Y.H."/>
            <person name="Lin Y.C."/>
            <person name="Lind M."/>
            <person name="Lindquist E."/>
            <person name="Lombard V."/>
            <person name="Lucas S."/>
            <person name="Lunden K."/>
            <person name="Morin E."/>
            <person name="Murat C."/>
            <person name="Park J."/>
            <person name="Raffaello T."/>
            <person name="Rouze P."/>
            <person name="Salamov A."/>
            <person name="Schmutz J."/>
            <person name="Solheim H."/>
            <person name="Stahlberg J."/>
            <person name="Velez H."/>
            <person name="de Vries R.P."/>
            <person name="Wiebenga A."/>
            <person name="Woodward S."/>
            <person name="Yakovlev I."/>
            <person name="Garbelotto M."/>
            <person name="Martin F."/>
            <person name="Grigoriev I.V."/>
            <person name="Stenlid J."/>
        </authorList>
    </citation>
    <scope>NUCLEOTIDE SEQUENCE [LARGE SCALE GENOMIC DNA]</scope>
    <source>
        <strain evidence="3 4">TC 32-1</strain>
    </source>
</reference>